<comment type="caution">
    <text evidence="1">The sequence shown here is derived from an EMBL/GenBank/DDBJ whole genome shotgun (WGS) entry which is preliminary data.</text>
</comment>
<accession>A0ABR9R092</accession>
<evidence type="ECO:0000313" key="2">
    <source>
        <dbReference type="Proteomes" id="UP000768567"/>
    </source>
</evidence>
<protein>
    <submittedName>
        <fullName evidence="1">Uncharacterized protein</fullName>
    </submittedName>
</protein>
<keyword evidence="2" id="KW-1185">Reference proteome</keyword>
<dbReference type="Proteomes" id="UP000768567">
    <property type="component" value="Unassembled WGS sequence"/>
</dbReference>
<organism evidence="1 2">
    <name type="scientific">Gemmiger gallinarum</name>
    <dbReference type="NCBI Taxonomy" id="2779354"/>
    <lineage>
        <taxon>Bacteria</taxon>
        <taxon>Bacillati</taxon>
        <taxon>Bacillota</taxon>
        <taxon>Clostridia</taxon>
        <taxon>Eubacteriales</taxon>
        <taxon>Gemmiger</taxon>
    </lineage>
</organism>
<evidence type="ECO:0000313" key="1">
    <source>
        <dbReference type="EMBL" id="MBE5036548.1"/>
    </source>
</evidence>
<name>A0ABR9R092_9FIRM</name>
<dbReference type="EMBL" id="JADCKC010000001">
    <property type="protein sequence ID" value="MBE5036548.1"/>
    <property type="molecule type" value="Genomic_DNA"/>
</dbReference>
<reference evidence="1 2" key="1">
    <citation type="submission" date="2020-10" db="EMBL/GenBank/DDBJ databases">
        <title>ChiBAC.</title>
        <authorList>
            <person name="Zenner C."/>
            <person name="Hitch T.C.A."/>
            <person name="Clavel T."/>
        </authorList>
    </citation>
    <scope>NUCLEOTIDE SEQUENCE [LARGE SCALE GENOMIC DNA]</scope>
    <source>
        <strain evidence="1 2">DSM 109015</strain>
    </source>
</reference>
<proteinExistence type="predicted"/>
<sequence>MRYLIVPAKRADPSDESGKKKIEYLTVTVWPEPWSIEHTADEKKTTQEFDGNQGGLDQAIAWLSEMYHTQPERWKNRPSILDCDPDK</sequence>
<gene>
    <name evidence="1" type="ORF">INF35_01895</name>
</gene>